<evidence type="ECO:0000256" key="5">
    <source>
        <dbReference type="ARBA" id="ARBA00022833"/>
    </source>
</evidence>
<evidence type="ECO:0000256" key="10">
    <source>
        <dbReference type="SAM" id="MobiDB-lite"/>
    </source>
</evidence>
<evidence type="ECO:0000256" key="3">
    <source>
        <dbReference type="ARBA" id="ARBA00022737"/>
    </source>
</evidence>
<dbReference type="VEuPathDB" id="FungiDB:PGUG_04034"/>
<evidence type="ECO:0000313" key="13">
    <source>
        <dbReference type="Proteomes" id="UP000001997"/>
    </source>
</evidence>
<dbReference type="PANTHER" id="PTHR23235">
    <property type="entry name" value="KRUEPPEL-LIKE TRANSCRIPTION FACTOR"/>
    <property type="match status" value="1"/>
</dbReference>
<accession>A5DL83</accession>
<keyword evidence="4 9" id="KW-0863">Zinc-finger</keyword>
<feature type="domain" description="C2H2-type" evidence="11">
    <location>
        <begin position="591"/>
        <end position="618"/>
    </location>
</feature>
<dbReference type="GO" id="GO:0005634">
    <property type="term" value="C:nucleus"/>
    <property type="evidence" value="ECO:0007669"/>
    <property type="project" value="UniProtKB-SubCell"/>
</dbReference>
<dbReference type="STRING" id="294746.A5DL83"/>
<dbReference type="InterPro" id="IPR013087">
    <property type="entry name" value="Znf_C2H2_type"/>
</dbReference>
<feature type="domain" description="C2H2-type" evidence="11">
    <location>
        <begin position="563"/>
        <end position="590"/>
    </location>
</feature>
<dbReference type="SUPFAM" id="SSF57667">
    <property type="entry name" value="beta-beta-alpha zinc fingers"/>
    <property type="match status" value="2"/>
</dbReference>
<keyword evidence="3" id="KW-0677">Repeat</keyword>
<feature type="region of interest" description="Disordered" evidence="10">
    <location>
        <begin position="81"/>
        <end position="160"/>
    </location>
</feature>
<feature type="domain" description="C2H2-type" evidence="11">
    <location>
        <begin position="619"/>
        <end position="644"/>
    </location>
</feature>
<feature type="region of interest" description="Disordered" evidence="10">
    <location>
        <begin position="1"/>
        <end position="68"/>
    </location>
</feature>
<dbReference type="FunFam" id="3.30.160.60:FF:000130">
    <property type="entry name" value="Spalt-like transcription factor 4"/>
    <property type="match status" value="1"/>
</dbReference>
<evidence type="ECO:0000259" key="11">
    <source>
        <dbReference type="PROSITE" id="PS50157"/>
    </source>
</evidence>
<keyword evidence="2" id="KW-0479">Metal-binding</keyword>
<dbReference type="InterPro" id="IPR036236">
    <property type="entry name" value="Znf_C2H2_sf"/>
</dbReference>
<dbReference type="GO" id="GO:0008270">
    <property type="term" value="F:zinc ion binding"/>
    <property type="evidence" value="ECO:0007669"/>
    <property type="project" value="UniProtKB-KW"/>
</dbReference>
<evidence type="ECO:0000256" key="7">
    <source>
        <dbReference type="ARBA" id="ARBA00023163"/>
    </source>
</evidence>
<dbReference type="SMART" id="SM00355">
    <property type="entry name" value="ZnF_C2H2"/>
    <property type="match status" value="4"/>
</dbReference>
<dbReference type="OMA" id="VNEPFAS"/>
<reference evidence="12 13" key="1">
    <citation type="journal article" date="2009" name="Nature">
        <title>Evolution of pathogenicity and sexual reproduction in eight Candida genomes.</title>
        <authorList>
            <person name="Butler G."/>
            <person name="Rasmussen M.D."/>
            <person name="Lin M.F."/>
            <person name="Santos M.A."/>
            <person name="Sakthikumar S."/>
            <person name="Munro C.A."/>
            <person name="Rheinbay E."/>
            <person name="Grabherr M."/>
            <person name="Forche A."/>
            <person name="Reedy J.L."/>
            <person name="Agrafioti I."/>
            <person name="Arnaud M.B."/>
            <person name="Bates S."/>
            <person name="Brown A.J."/>
            <person name="Brunke S."/>
            <person name="Costanzo M.C."/>
            <person name="Fitzpatrick D.A."/>
            <person name="de Groot P.W."/>
            <person name="Harris D."/>
            <person name="Hoyer L.L."/>
            <person name="Hube B."/>
            <person name="Klis F.M."/>
            <person name="Kodira C."/>
            <person name="Lennard N."/>
            <person name="Logue M.E."/>
            <person name="Martin R."/>
            <person name="Neiman A.M."/>
            <person name="Nikolaou E."/>
            <person name="Quail M.A."/>
            <person name="Quinn J."/>
            <person name="Santos M.C."/>
            <person name="Schmitzberger F.F."/>
            <person name="Sherlock G."/>
            <person name="Shah P."/>
            <person name="Silverstein K.A."/>
            <person name="Skrzypek M.S."/>
            <person name="Soll D."/>
            <person name="Staggs R."/>
            <person name="Stansfield I."/>
            <person name="Stumpf M.P."/>
            <person name="Sudbery P.E."/>
            <person name="Srikantha T."/>
            <person name="Zeng Q."/>
            <person name="Berman J."/>
            <person name="Berriman M."/>
            <person name="Heitman J."/>
            <person name="Gow N.A."/>
            <person name="Lorenz M.C."/>
            <person name="Birren B.W."/>
            <person name="Kellis M."/>
            <person name="Cuomo C.A."/>
        </authorList>
    </citation>
    <scope>NUCLEOTIDE SEQUENCE [LARGE SCALE GENOMIC DNA]</scope>
    <source>
        <strain evidence="13">ATCC 6260 / CBS 566 / DSM 6381 / JCM 1539 / NBRC 10279 / NRRL Y-324</strain>
    </source>
</reference>
<feature type="compositionally biased region" description="Polar residues" evidence="10">
    <location>
        <begin position="334"/>
        <end position="353"/>
    </location>
</feature>
<dbReference type="Pfam" id="PF00096">
    <property type="entry name" value="zf-C2H2"/>
    <property type="match status" value="4"/>
</dbReference>
<protein>
    <recommendedName>
        <fullName evidence="11">C2H2-type domain-containing protein</fullName>
    </recommendedName>
</protein>
<dbReference type="eggNOG" id="KOG1721">
    <property type="taxonomic scope" value="Eukaryota"/>
</dbReference>
<dbReference type="GO" id="GO:0000981">
    <property type="term" value="F:DNA-binding transcription factor activity, RNA polymerase II-specific"/>
    <property type="evidence" value="ECO:0007669"/>
    <property type="project" value="TreeGrafter"/>
</dbReference>
<evidence type="ECO:0000313" key="12">
    <source>
        <dbReference type="EMBL" id="EDK39936.2"/>
    </source>
</evidence>
<evidence type="ECO:0000256" key="1">
    <source>
        <dbReference type="ARBA" id="ARBA00004123"/>
    </source>
</evidence>
<keyword evidence="5" id="KW-0862">Zinc</keyword>
<feature type="compositionally biased region" description="Low complexity" evidence="10">
    <location>
        <begin position="82"/>
        <end position="99"/>
    </location>
</feature>
<dbReference type="PANTHER" id="PTHR23235:SF142">
    <property type="entry name" value="ZINC FINGER PROTEIN 384"/>
    <property type="match status" value="1"/>
</dbReference>
<dbReference type="FunFam" id="3.30.160.60:FF:001907">
    <property type="entry name" value="AZF1 (YOR113W)"/>
    <property type="match status" value="1"/>
</dbReference>
<dbReference type="GeneID" id="5125539"/>
<feature type="compositionally biased region" description="Basic and acidic residues" evidence="10">
    <location>
        <begin position="24"/>
        <end position="46"/>
    </location>
</feature>
<keyword evidence="7" id="KW-0804">Transcription</keyword>
<sequence length="727" mass="80794">MNKQSMSGHRRPMRSKNVKNRPKSSQEPEKPRTEPDTPLERDKKPPSETGGRRQSSNPTNFLFNPGRQDSIVSLLNNYQTNGAASASGASGSGPMSAGSDQLGGAVSGEAGVRDQPSYYMNHRDSVMYPQPENVRPRSDSVFLPPPLGLSRNDESVSYQPRNNSIFSSMIQIPSERSSERGSAGGPDFDWRQQPPQQTGQQSQQNQQNERRSSKPSFDMSLWESLNVPGGSIAGLPISSGSLSGILAGINNGSIDFTNMTNAERRDSILKLLEQTPDQSQVRPKPQGGAANLKEDIFSNRKVKHDDVSDNVAPDSISPVSSGSAKSIYKDEPQSPGSSPQFTMRNGPQPQTTQLRNLQPQYSNQVYNQTVNQFPNQNIVPNAHMRRQQQPPQNVPANISGQGFQNQQPIGLDLEDYRRFQPYPYQTDNVLMDKKPGDQKEIPAQQLVKSEDGHPLLGATKVDQLMLVLQARDKGNTKEIRRAPDGSILVPGEGADSVVPEPVSLVGGLDRHQGAKDELHDEDDHSGKGKKKTKAQECPYCHKTFTQSTHLEVHVRSHIGYKPYECTYCHKRFTQGGNLRTHLRLHTGEKPFVCDICKRSFSRKGNLEMHKLTHEKLKPFQCKLDDCGKSFTQLGNLKSHQNRFHLETLNMLTKKVAELSGASIEKLPQEERDLLNYFKDLYKNSNKGIRGRGKRTPVPDNNKLASAPVGGLTNVQFQDGVYDMNPYQ</sequence>
<comment type="subcellular location">
    <subcellularLocation>
        <location evidence="1">Nucleus</location>
    </subcellularLocation>
</comment>
<dbReference type="RefSeq" id="XP_001483305.2">
    <property type="nucleotide sequence ID" value="XM_001483255.1"/>
</dbReference>
<feature type="region of interest" description="Disordered" evidence="10">
    <location>
        <begin position="687"/>
        <end position="706"/>
    </location>
</feature>
<dbReference type="EMBL" id="CH408159">
    <property type="protein sequence ID" value="EDK39936.2"/>
    <property type="molecule type" value="Genomic_DNA"/>
</dbReference>
<dbReference type="PROSITE" id="PS50157">
    <property type="entry name" value="ZINC_FINGER_C2H2_2"/>
    <property type="match status" value="4"/>
</dbReference>
<name>A5DL83_PICGU</name>
<feature type="compositionally biased region" description="Basic and acidic residues" evidence="10">
    <location>
        <begin position="508"/>
        <end position="526"/>
    </location>
</feature>
<evidence type="ECO:0000256" key="4">
    <source>
        <dbReference type="ARBA" id="ARBA00022771"/>
    </source>
</evidence>
<evidence type="ECO:0000256" key="8">
    <source>
        <dbReference type="ARBA" id="ARBA00023242"/>
    </source>
</evidence>
<dbReference type="OrthoDB" id="427030at2759"/>
<feature type="region of interest" description="Disordered" evidence="10">
    <location>
        <begin position="507"/>
        <end position="532"/>
    </location>
</feature>
<feature type="region of interest" description="Disordered" evidence="10">
    <location>
        <begin position="173"/>
        <end position="217"/>
    </location>
</feature>
<organism evidence="12 13">
    <name type="scientific">Meyerozyma guilliermondii (strain ATCC 6260 / CBS 566 / DSM 6381 / JCM 1539 / NBRC 10279 / NRRL Y-324)</name>
    <name type="common">Yeast</name>
    <name type="synonym">Candida guilliermondii</name>
    <dbReference type="NCBI Taxonomy" id="294746"/>
    <lineage>
        <taxon>Eukaryota</taxon>
        <taxon>Fungi</taxon>
        <taxon>Dikarya</taxon>
        <taxon>Ascomycota</taxon>
        <taxon>Saccharomycotina</taxon>
        <taxon>Pichiomycetes</taxon>
        <taxon>Debaryomycetaceae</taxon>
        <taxon>Meyerozyma</taxon>
    </lineage>
</organism>
<keyword evidence="8" id="KW-0539">Nucleus</keyword>
<proteinExistence type="predicted"/>
<feature type="region of interest" description="Disordered" evidence="10">
    <location>
        <begin position="273"/>
        <end position="353"/>
    </location>
</feature>
<dbReference type="Gene3D" id="3.30.160.60">
    <property type="entry name" value="Classic Zinc Finger"/>
    <property type="match status" value="4"/>
</dbReference>
<dbReference type="KEGG" id="pgu:PGUG_04034"/>
<keyword evidence="13" id="KW-1185">Reference proteome</keyword>
<dbReference type="GO" id="GO:0000978">
    <property type="term" value="F:RNA polymerase II cis-regulatory region sequence-specific DNA binding"/>
    <property type="evidence" value="ECO:0007669"/>
    <property type="project" value="TreeGrafter"/>
</dbReference>
<dbReference type="HOGENOM" id="CLU_345158_0_0_1"/>
<feature type="domain" description="C2H2-type" evidence="11">
    <location>
        <begin position="535"/>
        <end position="562"/>
    </location>
</feature>
<feature type="compositionally biased region" description="Basic and acidic residues" evidence="10">
    <location>
        <begin position="292"/>
        <end position="307"/>
    </location>
</feature>
<feature type="compositionally biased region" description="Basic residues" evidence="10">
    <location>
        <begin position="8"/>
        <end position="22"/>
    </location>
</feature>
<gene>
    <name evidence="12" type="ORF">PGUG_04034</name>
</gene>
<evidence type="ECO:0000256" key="6">
    <source>
        <dbReference type="ARBA" id="ARBA00023015"/>
    </source>
</evidence>
<dbReference type="Proteomes" id="UP000001997">
    <property type="component" value="Unassembled WGS sequence"/>
</dbReference>
<feature type="compositionally biased region" description="Low complexity" evidence="10">
    <location>
        <begin position="192"/>
        <end position="207"/>
    </location>
</feature>
<keyword evidence="6" id="KW-0805">Transcription regulation</keyword>
<dbReference type="PROSITE" id="PS00028">
    <property type="entry name" value="ZINC_FINGER_C2H2_1"/>
    <property type="match status" value="4"/>
</dbReference>
<evidence type="ECO:0000256" key="9">
    <source>
        <dbReference type="PROSITE-ProRule" id="PRU00042"/>
    </source>
</evidence>
<dbReference type="FunFam" id="3.30.160.60:FF:002157">
    <property type="entry name" value="Transcription factor"/>
    <property type="match status" value="1"/>
</dbReference>
<dbReference type="InParanoid" id="A5DL83"/>
<feature type="compositionally biased region" description="Polar residues" evidence="10">
    <location>
        <begin position="52"/>
        <end position="62"/>
    </location>
</feature>
<evidence type="ECO:0000256" key="2">
    <source>
        <dbReference type="ARBA" id="ARBA00022723"/>
    </source>
</evidence>
<dbReference type="AlphaFoldDB" id="A5DL83"/>